<evidence type="ECO:0000256" key="1">
    <source>
        <dbReference type="ARBA" id="ARBA00022723"/>
    </source>
</evidence>
<dbReference type="InterPro" id="IPR002893">
    <property type="entry name" value="Znf_MYND"/>
</dbReference>
<dbReference type="AlphaFoldDB" id="A0A5C3KWV2"/>
<keyword evidence="2 4" id="KW-0863">Zinc-finger</keyword>
<keyword evidence="1" id="KW-0479">Metal-binding</keyword>
<keyword evidence="3" id="KW-0862">Zinc</keyword>
<evidence type="ECO:0000256" key="3">
    <source>
        <dbReference type="ARBA" id="ARBA00022833"/>
    </source>
</evidence>
<dbReference type="Proteomes" id="UP000307440">
    <property type="component" value="Unassembled WGS sequence"/>
</dbReference>
<gene>
    <name evidence="6" type="ORF">FA15DRAFT_669664</name>
</gene>
<dbReference type="OrthoDB" id="2829688at2759"/>
<organism evidence="6 7">
    <name type="scientific">Coprinopsis marcescibilis</name>
    <name type="common">Agaric fungus</name>
    <name type="synonym">Psathyrella marcescibilis</name>
    <dbReference type="NCBI Taxonomy" id="230819"/>
    <lineage>
        <taxon>Eukaryota</taxon>
        <taxon>Fungi</taxon>
        <taxon>Dikarya</taxon>
        <taxon>Basidiomycota</taxon>
        <taxon>Agaricomycotina</taxon>
        <taxon>Agaricomycetes</taxon>
        <taxon>Agaricomycetidae</taxon>
        <taxon>Agaricales</taxon>
        <taxon>Agaricineae</taxon>
        <taxon>Psathyrellaceae</taxon>
        <taxon>Coprinopsis</taxon>
    </lineage>
</organism>
<feature type="domain" description="MYND-type" evidence="5">
    <location>
        <begin position="458"/>
        <end position="504"/>
    </location>
</feature>
<dbReference type="STRING" id="230819.A0A5C3KWV2"/>
<sequence>MSNTFNPVVFDTALRQAPDNKNRLSSAEILAARNGKVSALLRAIECLPADFSQAIFDAILANLHLDLVESLRDSFRQGKPLYNNEAFQRAYGALCAMRLVGEAIEANPSTRRMVIAKIRGNMRELASWMLISFGYFPGEPYRPSKPVPSAIETSPQLVACALVTLMGIDIDLAREFLSYGMMNDVAALLWVSSMESSTAKMGRKRSLPREFARVNDHLSKECPILEIFHTYVKTNGPYPETNPILKSFVNGRIGSLNLLASSTVRRASSFYPEVDEGMPQNIKLAAAFSKQLFDITRFLILDVHGGVLREEFSLARMFEQYTRLLDSIARRAGPEKATSLFEFVINSQTMLFDWATSSSHGLISNVTGLARGNLLRIVTNTIKWKVPPAVKEAAKALLLRMVTHTVYPRMLKMTEYTLIQQPKDILGIKDPKFHTFASVVKMRNNMLLEFRDRQIGICDNLNHAPDAQPTHYFHGRTCSRCHSVMYCSEACQRTDWKARHRKECRVLHADYYLPRKHRDSWYRHNLRSFHLSLIISHYNNRLNLLGKEGQDPRFASNLIASFIAIVDMTHEPTEFDLELPERYINRKVYDRSLLMAQDKRVGSLIRELVRAKDANVRLVEGVFAFGHEQIYVMAKLWMRNPNKCDTTGTEDFKVLSSVVRIGPKRDLQKFEGTDISDDHYDQDSD</sequence>
<evidence type="ECO:0000313" key="7">
    <source>
        <dbReference type="Proteomes" id="UP000307440"/>
    </source>
</evidence>
<dbReference type="Pfam" id="PF01753">
    <property type="entry name" value="zf-MYND"/>
    <property type="match status" value="1"/>
</dbReference>
<reference evidence="6 7" key="1">
    <citation type="journal article" date="2019" name="Nat. Ecol. Evol.">
        <title>Megaphylogeny resolves global patterns of mushroom evolution.</title>
        <authorList>
            <person name="Varga T."/>
            <person name="Krizsan K."/>
            <person name="Foldi C."/>
            <person name="Dima B."/>
            <person name="Sanchez-Garcia M."/>
            <person name="Sanchez-Ramirez S."/>
            <person name="Szollosi G.J."/>
            <person name="Szarkandi J.G."/>
            <person name="Papp V."/>
            <person name="Albert L."/>
            <person name="Andreopoulos W."/>
            <person name="Angelini C."/>
            <person name="Antonin V."/>
            <person name="Barry K.W."/>
            <person name="Bougher N.L."/>
            <person name="Buchanan P."/>
            <person name="Buyck B."/>
            <person name="Bense V."/>
            <person name="Catcheside P."/>
            <person name="Chovatia M."/>
            <person name="Cooper J."/>
            <person name="Damon W."/>
            <person name="Desjardin D."/>
            <person name="Finy P."/>
            <person name="Geml J."/>
            <person name="Haridas S."/>
            <person name="Hughes K."/>
            <person name="Justo A."/>
            <person name="Karasinski D."/>
            <person name="Kautmanova I."/>
            <person name="Kiss B."/>
            <person name="Kocsube S."/>
            <person name="Kotiranta H."/>
            <person name="LaButti K.M."/>
            <person name="Lechner B.E."/>
            <person name="Liimatainen K."/>
            <person name="Lipzen A."/>
            <person name="Lukacs Z."/>
            <person name="Mihaltcheva S."/>
            <person name="Morgado L.N."/>
            <person name="Niskanen T."/>
            <person name="Noordeloos M.E."/>
            <person name="Ohm R.A."/>
            <person name="Ortiz-Santana B."/>
            <person name="Ovrebo C."/>
            <person name="Racz N."/>
            <person name="Riley R."/>
            <person name="Savchenko A."/>
            <person name="Shiryaev A."/>
            <person name="Soop K."/>
            <person name="Spirin V."/>
            <person name="Szebenyi C."/>
            <person name="Tomsovsky M."/>
            <person name="Tulloss R.E."/>
            <person name="Uehling J."/>
            <person name="Grigoriev I.V."/>
            <person name="Vagvolgyi C."/>
            <person name="Papp T."/>
            <person name="Martin F.M."/>
            <person name="Miettinen O."/>
            <person name="Hibbett D.S."/>
            <person name="Nagy L.G."/>
        </authorList>
    </citation>
    <scope>NUCLEOTIDE SEQUENCE [LARGE SCALE GENOMIC DNA]</scope>
    <source>
        <strain evidence="6 7">CBS 121175</strain>
    </source>
</reference>
<dbReference type="SUPFAM" id="SSF144232">
    <property type="entry name" value="HIT/MYND zinc finger-like"/>
    <property type="match status" value="1"/>
</dbReference>
<keyword evidence="7" id="KW-1185">Reference proteome</keyword>
<evidence type="ECO:0000256" key="4">
    <source>
        <dbReference type="PROSITE-ProRule" id="PRU00134"/>
    </source>
</evidence>
<accession>A0A5C3KWV2</accession>
<proteinExistence type="predicted"/>
<evidence type="ECO:0000313" key="6">
    <source>
        <dbReference type="EMBL" id="TFK24323.1"/>
    </source>
</evidence>
<dbReference type="PROSITE" id="PS50865">
    <property type="entry name" value="ZF_MYND_2"/>
    <property type="match status" value="1"/>
</dbReference>
<dbReference type="Gene3D" id="6.10.140.2220">
    <property type="match status" value="1"/>
</dbReference>
<dbReference type="GO" id="GO:0008270">
    <property type="term" value="F:zinc ion binding"/>
    <property type="evidence" value="ECO:0007669"/>
    <property type="project" value="UniProtKB-KW"/>
</dbReference>
<protein>
    <recommendedName>
        <fullName evidence="5">MYND-type domain-containing protein</fullName>
    </recommendedName>
</protein>
<dbReference type="EMBL" id="ML210202">
    <property type="protein sequence ID" value="TFK24323.1"/>
    <property type="molecule type" value="Genomic_DNA"/>
</dbReference>
<evidence type="ECO:0000259" key="5">
    <source>
        <dbReference type="PROSITE" id="PS50865"/>
    </source>
</evidence>
<evidence type="ECO:0000256" key="2">
    <source>
        <dbReference type="ARBA" id="ARBA00022771"/>
    </source>
</evidence>
<name>A0A5C3KWV2_COPMA</name>